<comment type="catalytic activity">
    <reaction evidence="2">
        <text>cytidine(34) in elongator tRNA(Met) + acetate + ATP = N(4)-acetylcytidine(34) in elongator tRNA(Met) + AMP + diphosphate</text>
        <dbReference type="Rhea" id="RHEA:58144"/>
        <dbReference type="Rhea" id="RHEA-COMP:10693"/>
        <dbReference type="Rhea" id="RHEA-COMP:10694"/>
        <dbReference type="ChEBI" id="CHEBI:30089"/>
        <dbReference type="ChEBI" id="CHEBI:30616"/>
        <dbReference type="ChEBI" id="CHEBI:33019"/>
        <dbReference type="ChEBI" id="CHEBI:74900"/>
        <dbReference type="ChEBI" id="CHEBI:82748"/>
        <dbReference type="ChEBI" id="CHEBI:456215"/>
    </reaction>
</comment>
<dbReference type="Proteomes" id="UP000749471">
    <property type="component" value="Unassembled WGS sequence"/>
</dbReference>
<keyword evidence="2" id="KW-0963">Cytoplasm</keyword>
<accession>A0ABS6E4A7</accession>
<comment type="caution">
    <text evidence="3">The sequence shown here is derived from an EMBL/GenBank/DDBJ whole genome shotgun (WGS) entry which is preliminary data.</text>
</comment>
<keyword evidence="2" id="KW-0820">tRNA-binding</keyword>
<comment type="subcellular location">
    <subcellularLocation>
        <location evidence="2">Cytoplasm</location>
    </subcellularLocation>
</comment>
<feature type="binding site" evidence="2">
    <location>
        <begin position="195"/>
        <end position="196"/>
    </location>
    <ligand>
        <name>ATP</name>
        <dbReference type="ChEBI" id="CHEBI:30616"/>
    </ligand>
</feature>
<feature type="binding site" evidence="2">
    <location>
        <begin position="7"/>
        <end position="20"/>
    </location>
    <ligand>
        <name>ATP</name>
        <dbReference type="ChEBI" id="CHEBI:30616"/>
    </ligand>
</feature>
<keyword evidence="1 2" id="KW-0819">tRNA processing</keyword>
<feature type="binding site" evidence="2">
    <location>
        <position position="170"/>
    </location>
    <ligand>
        <name>ATP</name>
        <dbReference type="ChEBI" id="CHEBI:30616"/>
    </ligand>
</feature>
<evidence type="ECO:0000256" key="2">
    <source>
        <dbReference type="HAMAP-Rule" id="MF_01539"/>
    </source>
</evidence>
<dbReference type="InterPro" id="IPR008513">
    <property type="entry name" value="tRNA(Met)_cyd_acetate_ligase"/>
</dbReference>
<proteinExistence type="inferred from homology"/>
<reference evidence="3 4" key="1">
    <citation type="submission" date="2021-06" db="EMBL/GenBank/DDBJ databases">
        <authorList>
            <person name="Sun Q."/>
            <person name="Li D."/>
        </authorList>
    </citation>
    <scope>NUCLEOTIDE SEQUENCE [LARGE SCALE GENOMIC DNA]</scope>
    <source>
        <strain evidence="3 4">MSJ-40</strain>
    </source>
</reference>
<keyword evidence="4" id="KW-1185">Reference proteome</keyword>
<feature type="binding site" evidence="2">
    <location>
        <position position="102"/>
    </location>
    <ligand>
        <name>ATP</name>
        <dbReference type="ChEBI" id="CHEBI:30616"/>
    </ligand>
</feature>
<dbReference type="Pfam" id="PF05636">
    <property type="entry name" value="HIGH_NTase1"/>
    <property type="match status" value="1"/>
</dbReference>
<keyword evidence="2" id="KW-0547">Nucleotide-binding</keyword>
<dbReference type="NCBIfam" id="NF010191">
    <property type="entry name" value="PRK13670.1"/>
    <property type="match status" value="1"/>
</dbReference>
<dbReference type="RefSeq" id="WP_216518125.1">
    <property type="nucleotide sequence ID" value="NZ_JAHLPM010000004.1"/>
</dbReference>
<sequence length="414" mass="47947">MKVIGFITEYNPFHLGHKYHLDKAMSLTQADYSLAIMSGSFVQRGEPSFIDKWTKARMAVDNGIDLVLELPFIFSTQSAELFAYGGIKLMDSLNIVDSLAFGSEIGEIFPLEKVAKILSEEPYFYRERLKHYLSEGYSFSVSRSNALEDYLKQYNLQDDFSYKNILNKSNNILGIEYLKALIRINSSINPVAIKRIGSEYNDTSISNDFASATAIRHSILNNGLESVNTLVPDKTYDNLKEYLNKYHKFNLLENYNQILLYLLRTKDKKELGKLLDMETGLENRILKESFKNNNIKEIIDKIITKRYPRTRIQRLLIHLISDLDKLSFKQLFETYPSYARVLGANKNGLVLLKKIKEKSNLPIITKFADHKKYNDISFIRTIEYEKKATELYFLGLNHPNALTNMDYYNSPYIK</sequence>
<keyword evidence="2" id="KW-0067">ATP-binding</keyword>
<dbReference type="PANTHER" id="PTHR37825:SF1">
    <property type="entry name" value="TRNA(MET) CYTIDINE ACETATE LIGASE"/>
    <property type="match status" value="1"/>
</dbReference>
<keyword evidence="2" id="KW-0694">RNA-binding</keyword>
<evidence type="ECO:0000256" key="1">
    <source>
        <dbReference type="ARBA" id="ARBA00022694"/>
    </source>
</evidence>
<protein>
    <recommendedName>
        <fullName evidence="2">tRNA(Met) cytidine acetate ligase</fullName>
        <ecNumber evidence="2">6.3.4.-</ecNumber>
    </recommendedName>
</protein>
<comment type="function">
    <text evidence="2">Catalyzes the formation of N(4)-acetylcytidine (ac(4)C) at the wobble position of elongator tRNA(Met), using acetate and ATP as substrates. First activates an acetate ion to form acetyladenylate (Ac-AMP) and then transfers the acetyl group to tRNA to form ac(4)C34.</text>
</comment>
<comment type="similarity">
    <text evidence="2">Belongs to the TmcAL family.</text>
</comment>
<dbReference type="EC" id="6.3.4.-" evidence="2"/>
<evidence type="ECO:0000313" key="3">
    <source>
        <dbReference type="EMBL" id="MBU5437743.1"/>
    </source>
</evidence>
<keyword evidence="2" id="KW-0436">Ligase</keyword>
<dbReference type="HAMAP" id="MF_01539">
    <property type="entry name" value="TmcAL"/>
    <property type="match status" value="1"/>
</dbReference>
<name>A0ABS6E4A7_9FIRM</name>
<gene>
    <name evidence="2" type="primary">tmcAL</name>
    <name evidence="3" type="ORF">KQI42_06975</name>
</gene>
<evidence type="ECO:0000313" key="4">
    <source>
        <dbReference type="Proteomes" id="UP000749471"/>
    </source>
</evidence>
<organism evidence="3 4">
    <name type="scientific">Tissierella simiarum</name>
    <dbReference type="NCBI Taxonomy" id="2841534"/>
    <lineage>
        <taxon>Bacteria</taxon>
        <taxon>Bacillati</taxon>
        <taxon>Bacillota</taxon>
        <taxon>Tissierellia</taxon>
        <taxon>Tissierellales</taxon>
        <taxon>Tissierellaceae</taxon>
        <taxon>Tissierella</taxon>
    </lineage>
</organism>
<dbReference type="PANTHER" id="PTHR37825">
    <property type="entry name" value="TRNA(MET) CYTIDINE ACETATE LIGASE"/>
    <property type="match status" value="1"/>
</dbReference>
<dbReference type="EMBL" id="JAHLPM010000004">
    <property type="protein sequence ID" value="MBU5437743.1"/>
    <property type="molecule type" value="Genomic_DNA"/>
</dbReference>